<dbReference type="KEGG" id="toy:FO059_00615"/>
<organism evidence="5 6">
    <name type="scientific">Tomitella fengzijianii</name>
    <dbReference type="NCBI Taxonomy" id="2597660"/>
    <lineage>
        <taxon>Bacteria</taxon>
        <taxon>Bacillati</taxon>
        <taxon>Actinomycetota</taxon>
        <taxon>Actinomycetes</taxon>
        <taxon>Mycobacteriales</taxon>
        <taxon>Tomitella</taxon>
    </lineage>
</organism>
<gene>
    <name evidence="5" type="ORF">FO059_00615</name>
</gene>
<dbReference type="InterPro" id="IPR014748">
    <property type="entry name" value="Enoyl-CoA_hydra_C"/>
</dbReference>
<dbReference type="Gene3D" id="1.10.12.10">
    <property type="entry name" value="Lyase 2-enoyl-coa Hydratase, Chain A, domain 2"/>
    <property type="match status" value="1"/>
</dbReference>
<dbReference type="SUPFAM" id="SSF52096">
    <property type="entry name" value="ClpP/crotonase"/>
    <property type="match status" value="1"/>
</dbReference>
<evidence type="ECO:0000313" key="5">
    <source>
        <dbReference type="EMBL" id="QDQ96117.1"/>
    </source>
</evidence>
<dbReference type="InterPro" id="IPR029045">
    <property type="entry name" value="ClpP/crotonase-like_dom_sf"/>
</dbReference>
<dbReference type="Pfam" id="PF00378">
    <property type="entry name" value="ECH_1"/>
    <property type="match status" value="1"/>
</dbReference>
<dbReference type="OrthoDB" id="9777711at2"/>
<reference evidence="5 6" key="1">
    <citation type="submission" date="2019-07" db="EMBL/GenBank/DDBJ databases">
        <title>Tomitella cavernea sp. nov., an actinomycete isolated from soil.</title>
        <authorList>
            <person name="Cheng J."/>
        </authorList>
    </citation>
    <scope>NUCLEOTIDE SEQUENCE [LARGE SCALE GENOMIC DNA]</scope>
    <source>
        <strain evidence="5 6">HY188</strain>
    </source>
</reference>
<dbReference type="RefSeq" id="WP_143905488.1">
    <property type="nucleotide sequence ID" value="NZ_CP041765.1"/>
</dbReference>
<evidence type="ECO:0000256" key="4">
    <source>
        <dbReference type="ARBA" id="ARBA00023717"/>
    </source>
</evidence>
<dbReference type="GO" id="GO:0006635">
    <property type="term" value="P:fatty acid beta-oxidation"/>
    <property type="evidence" value="ECO:0007669"/>
    <property type="project" value="TreeGrafter"/>
</dbReference>
<dbReference type="Proteomes" id="UP000317344">
    <property type="component" value="Chromosome"/>
</dbReference>
<sequence>MSAVLQETSAGITVLTLHNPERRNAFTAGMGRALSAAYRAADEDDAVRAIVVTGTPPAFCAGADMSAAGSTFDSPQDGFTASPIDPPAFALRTPVIAAVNGHAIGIGLTIAMQADIRILADDAKYAIPQVRRGMVPDAMAHWTVPHIAGTAVAADVLLTGRTFYGPEAARMGLANRSLPADEVLPAAMEIAADIAANVSPLSAALSKQLLWNTTRRGYGPERVADLETQAHLQVMGTDDAREGGASFVERRAPRFTSRVPRDWRGLD</sequence>
<proteinExistence type="inferred from homology"/>
<accession>A0A516WZD7</accession>
<evidence type="ECO:0000256" key="2">
    <source>
        <dbReference type="ARBA" id="ARBA00023239"/>
    </source>
</evidence>
<evidence type="ECO:0000256" key="3">
    <source>
        <dbReference type="ARBA" id="ARBA00023709"/>
    </source>
</evidence>
<protein>
    <submittedName>
        <fullName evidence="5">Crotonase</fullName>
    </submittedName>
</protein>
<comment type="similarity">
    <text evidence="1">Belongs to the enoyl-CoA hydratase/isomerase family.</text>
</comment>
<dbReference type="PANTHER" id="PTHR11941">
    <property type="entry name" value="ENOYL-COA HYDRATASE-RELATED"/>
    <property type="match status" value="1"/>
</dbReference>
<dbReference type="InterPro" id="IPR001753">
    <property type="entry name" value="Enoyl-CoA_hydra/iso"/>
</dbReference>
<name>A0A516WZD7_9ACTN</name>
<evidence type="ECO:0000256" key="1">
    <source>
        <dbReference type="ARBA" id="ARBA00005254"/>
    </source>
</evidence>
<comment type="catalytic activity">
    <reaction evidence="4">
        <text>a 4-saturated-(3S)-3-hydroxyacyl-CoA = a (3E)-enoyl-CoA + H2O</text>
        <dbReference type="Rhea" id="RHEA:20724"/>
        <dbReference type="ChEBI" id="CHEBI:15377"/>
        <dbReference type="ChEBI" id="CHEBI:58521"/>
        <dbReference type="ChEBI" id="CHEBI:137480"/>
        <dbReference type="EC" id="4.2.1.17"/>
    </reaction>
</comment>
<keyword evidence="6" id="KW-1185">Reference proteome</keyword>
<keyword evidence="2" id="KW-0456">Lyase</keyword>
<dbReference type="PANTHER" id="PTHR11941:SF54">
    <property type="entry name" value="ENOYL-COA HYDRATASE, MITOCHONDRIAL"/>
    <property type="match status" value="1"/>
</dbReference>
<dbReference type="GO" id="GO:0004300">
    <property type="term" value="F:enoyl-CoA hydratase activity"/>
    <property type="evidence" value="ECO:0007669"/>
    <property type="project" value="UniProtKB-EC"/>
</dbReference>
<comment type="catalytic activity">
    <reaction evidence="3">
        <text>a (3S)-3-hydroxyacyl-CoA = a (2E)-enoyl-CoA + H2O</text>
        <dbReference type="Rhea" id="RHEA:16105"/>
        <dbReference type="ChEBI" id="CHEBI:15377"/>
        <dbReference type="ChEBI" id="CHEBI:57318"/>
        <dbReference type="ChEBI" id="CHEBI:58856"/>
        <dbReference type="EC" id="4.2.1.17"/>
    </reaction>
</comment>
<dbReference type="AlphaFoldDB" id="A0A516WZD7"/>
<reference evidence="5 6" key="2">
    <citation type="submission" date="2019-07" db="EMBL/GenBank/DDBJ databases">
        <authorList>
            <person name="Huang Y."/>
        </authorList>
    </citation>
    <scope>NUCLEOTIDE SEQUENCE [LARGE SCALE GENOMIC DNA]</scope>
    <source>
        <strain evidence="5 6">HY188</strain>
    </source>
</reference>
<dbReference type="CDD" id="cd06558">
    <property type="entry name" value="crotonase-like"/>
    <property type="match status" value="1"/>
</dbReference>
<dbReference type="EMBL" id="CP041765">
    <property type="protein sequence ID" value="QDQ96117.1"/>
    <property type="molecule type" value="Genomic_DNA"/>
</dbReference>
<dbReference type="Gene3D" id="3.90.226.10">
    <property type="entry name" value="2-enoyl-CoA Hydratase, Chain A, domain 1"/>
    <property type="match status" value="1"/>
</dbReference>
<evidence type="ECO:0000313" key="6">
    <source>
        <dbReference type="Proteomes" id="UP000317344"/>
    </source>
</evidence>